<dbReference type="AlphaFoldDB" id="A0A8T0J1G5"/>
<reference evidence="2" key="1">
    <citation type="submission" date="2020-06" db="EMBL/GenBank/DDBJ databases">
        <title>WGS assembly of Ceratodon purpureus strain R40.</title>
        <authorList>
            <person name="Carey S.B."/>
            <person name="Jenkins J."/>
            <person name="Shu S."/>
            <person name="Lovell J.T."/>
            <person name="Sreedasyam A."/>
            <person name="Maumus F."/>
            <person name="Tiley G.P."/>
            <person name="Fernandez-Pozo N."/>
            <person name="Barry K."/>
            <person name="Chen C."/>
            <person name="Wang M."/>
            <person name="Lipzen A."/>
            <person name="Daum C."/>
            <person name="Saski C.A."/>
            <person name="Payton A.C."/>
            <person name="Mcbreen J.C."/>
            <person name="Conrad R.E."/>
            <person name="Kollar L.M."/>
            <person name="Olsson S."/>
            <person name="Huttunen S."/>
            <person name="Landis J.B."/>
            <person name="Wickett N.J."/>
            <person name="Johnson M.G."/>
            <person name="Rensing S.A."/>
            <person name="Grimwood J."/>
            <person name="Schmutz J."/>
            <person name="Mcdaniel S.F."/>
        </authorList>
    </citation>
    <scope>NUCLEOTIDE SEQUENCE</scope>
    <source>
        <strain evidence="2">R40</strain>
    </source>
</reference>
<proteinExistence type="predicted"/>
<organism evidence="2 3">
    <name type="scientific">Ceratodon purpureus</name>
    <name type="common">Fire moss</name>
    <name type="synonym">Dicranum purpureum</name>
    <dbReference type="NCBI Taxonomy" id="3225"/>
    <lineage>
        <taxon>Eukaryota</taxon>
        <taxon>Viridiplantae</taxon>
        <taxon>Streptophyta</taxon>
        <taxon>Embryophyta</taxon>
        <taxon>Bryophyta</taxon>
        <taxon>Bryophytina</taxon>
        <taxon>Bryopsida</taxon>
        <taxon>Dicranidae</taxon>
        <taxon>Pseudoditrichales</taxon>
        <taxon>Ditrichaceae</taxon>
        <taxon>Ceratodon</taxon>
    </lineage>
</organism>
<dbReference type="EMBL" id="CM026421">
    <property type="protein sequence ID" value="KAG0589770.1"/>
    <property type="molecule type" value="Genomic_DNA"/>
</dbReference>
<keyword evidence="3" id="KW-1185">Reference proteome</keyword>
<feature type="signal peptide" evidence="1">
    <location>
        <begin position="1"/>
        <end position="36"/>
    </location>
</feature>
<evidence type="ECO:0008006" key="4">
    <source>
        <dbReference type="Google" id="ProtNLM"/>
    </source>
</evidence>
<protein>
    <recommendedName>
        <fullName evidence="4">Secreted protein</fullName>
    </recommendedName>
</protein>
<sequence length="89" mass="9901">MDQTLNQRRCGTTTTSSMHELLTLCLFFQACVHGAADRIPVILRAVVDPSQMYILSATHSSMIYKIFVKLPTHATRLLLVISFMDGGCL</sequence>
<gene>
    <name evidence="2" type="ORF">KC19_1G046800</name>
</gene>
<evidence type="ECO:0000313" key="2">
    <source>
        <dbReference type="EMBL" id="KAG0589770.1"/>
    </source>
</evidence>
<feature type="chain" id="PRO_5035758112" description="Secreted protein" evidence="1">
    <location>
        <begin position="37"/>
        <end position="89"/>
    </location>
</feature>
<evidence type="ECO:0000256" key="1">
    <source>
        <dbReference type="SAM" id="SignalP"/>
    </source>
</evidence>
<evidence type="ECO:0000313" key="3">
    <source>
        <dbReference type="Proteomes" id="UP000822688"/>
    </source>
</evidence>
<dbReference type="Proteomes" id="UP000822688">
    <property type="component" value="Chromosome 1"/>
</dbReference>
<name>A0A8T0J1G5_CERPU</name>
<keyword evidence="1" id="KW-0732">Signal</keyword>
<comment type="caution">
    <text evidence="2">The sequence shown here is derived from an EMBL/GenBank/DDBJ whole genome shotgun (WGS) entry which is preliminary data.</text>
</comment>
<accession>A0A8T0J1G5</accession>